<keyword evidence="2" id="KW-1133">Transmembrane helix</keyword>
<evidence type="ECO:0000313" key="3">
    <source>
        <dbReference type="EMBL" id="NYE37616.1"/>
    </source>
</evidence>
<dbReference type="EMBL" id="JACCBW010000002">
    <property type="protein sequence ID" value="NYE37616.1"/>
    <property type="molecule type" value="Genomic_DNA"/>
</dbReference>
<dbReference type="AlphaFoldDB" id="A0A7Y9KQD9"/>
<accession>A0A7Y9KQD9</accession>
<protein>
    <submittedName>
        <fullName evidence="3">Putative membrane protein YqjE</fullName>
    </submittedName>
</protein>
<name>A0A7Y9KQD9_9ACTN</name>
<dbReference type="Proteomes" id="UP000549911">
    <property type="component" value="Unassembled WGS sequence"/>
</dbReference>
<feature type="transmembrane region" description="Helical" evidence="2">
    <location>
        <begin position="102"/>
        <end position="122"/>
    </location>
</feature>
<keyword evidence="2" id="KW-0472">Membrane</keyword>
<feature type="transmembrane region" description="Helical" evidence="2">
    <location>
        <begin position="71"/>
        <end position="96"/>
    </location>
</feature>
<reference evidence="3 4" key="1">
    <citation type="submission" date="2020-07" db="EMBL/GenBank/DDBJ databases">
        <authorList>
            <person name="Partida-Martinez L."/>
            <person name="Huntemann M."/>
            <person name="Clum A."/>
            <person name="Wang J."/>
            <person name="Palaniappan K."/>
            <person name="Ritter S."/>
            <person name="Chen I.-M."/>
            <person name="Stamatis D."/>
            <person name="Reddy T."/>
            <person name="O'Malley R."/>
            <person name="Daum C."/>
            <person name="Shapiro N."/>
            <person name="Ivanova N."/>
            <person name="Kyrpides N."/>
            <person name="Woyke T."/>
        </authorList>
    </citation>
    <scope>NUCLEOTIDE SEQUENCE [LARGE SCALE GENOMIC DNA]</scope>
    <source>
        <strain evidence="3 4">AT2.17</strain>
    </source>
</reference>
<organism evidence="3 4">
    <name type="scientific">Nocardioides cavernae</name>
    <dbReference type="NCBI Taxonomy" id="1921566"/>
    <lineage>
        <taxon>Bacteria</taxon>
        <taxon>Bacillati</taxon>
        <taxon>Actinomycetota</taxon>
        <taxon>Actinomycetes</taxon>
        <taxon>Propionibacteriales</taxon>
        <taxon>Nocardioidaceae</taxon>
        <taxon>Nocardioides</taxon>
    </lineage>
</organism>
<dbReference type="Pfam" id="PF07332">
    <property type="entry name" value="Phage_holin_3_6"/>
    <property type="match status" value="1"/>
</dbReference>
<sequence>MTGPAGTDPLAPGAAPVDVPRTTTAGTTHDERSLGQIVGDLSNDLTTLVKQELELARTELKEEAGKAGKGAGMLGGAGVAGLLALILASFALAYLLDNWMPVELAFLIVTLLWAAVGAVLAARGRTELKNAHPELPETQQTLKEDAAWARAQKN</sequence>
<gene>
    <name evidence="3" type="ORF">F4692_002749</name>
</gene>
<evidence type="ECO:0000256" key="2">
    <source>
        <dbReference type="SAM" id="Phobius"/>
    </source>
</evidence>
<proteinExistence type="predicted"/>
<keyword evidence="2" id="KW-0812">Transmembrane</keyword>
<dbReference type="InterPro" id="IPR009937">
    <property type="entry name" value="Phage_holin_3_6"/>
</dbReference>
<dbReference type="RefSeq" id="WP_218858418.1">
    <property type="nucleotide sequence ID" value="NZ_JACCBW010000002.1"/>
</dbReference>
<evidence type="ECO:0000256" key="1">
    <source>
        <dbReference type="SAM" id="MobiDB-lite"/>
    </source>
</evidence>
<reference evidence="3 4" key="2">
    <citation type="submission" date="2020-08" db="EMBL/GenBank/DDBJ databases">
        <title>The Agave Microbiome: Exploring the role of microbial communities in plant adaptations to desert environments.</title>
        <authorList>
            <person name="Partida-Martinez L.P."/>
        </authorList>
    </citation>
    <scope>NUCLEOTIDE SEQUENCE [LARGE SCALE GENOMIC DNA]</scope>
    <source>
        <strain evidence="3 4">AT2.17</strain>
    </source>
</reference>
<feature type="region of interest" description="Disordered" evidence="1">
    <location>
        <begin position="1"/>
        <end position="32"/>
    </location>
</feature>
<comment type="caution">
    <text evidence="3">The sequence shown here is derived from an EMBL/GenBank/DDBJ whole genome shotgun (WGS) entry which is preliminary data.</text>
</comment>
<keyword evidence="4" id="KW-1185">Reference proteome</keyword>
<evidence type="ECO:0000313" key="4">
    <source>
        <dbReference type="Proteomes" id="UP000549911"/>
    </source>
</evidence>